<feature type="transmembrane region" description="Helical" evidence="1">
    <location>
        <begin position="126"/>
        <end position="145"/>
    </location>
</feature>
<reference evidence="5" key="1">
    <citation type="journal article" date="2019" name="Int. J. Syst. Evol. Microbiol.">
        <title>The Global Catalogue of Microorganisms (GCM) 10K type strain sequencing project: providing services to taxonomists for standard genome sequencing and annotation.</title>
        <authorList>
            <consortium name="The Broad Institute Genomics Platform"/>
            <consortium name="The Broad Institute Genome Sequencing Center for Infectious Disease"/>
            <person name="Wu L."/>
            <person name="Ma J."/>
        </authorList>
    </citation>
    <scope>NUCLEOTIDE SEQUENCE [LARGE SCALE GENOMIC DNA]</scope>
    <source>
        <strain evidence="5">JCM 16902</strain>
    </source>
</reference>
<dbReference type="Gene3D" id="3.30.70.270">
    <property type="match status" value="1"/>
</dbReference>
<feature type="transmembrane region" description="Helical" evidence="1">
    <location>
        <begin position="62"/>
        <end position="85"/>
    </location>
</feature>
<dbReference type="Gene3D" id="3.20.20.450">
    <property type="entry name" value="EAL domain"/>
    <property type="match status" value="1"/>
</dbReference>
<comment type="caution">
    <text evidence="4">The sequence shown here is derived from an EMBL/GenBank/DDBJ whole genome shotgun (WGS) entry which is preliminary data.</text>
</comment>
<dbReference type="InterPro" id="IPR029787">
    <property type="entry name" value="Nucleotide_cyclase"/>
</dbReference>
<dbReference type="InterPro" id="IPR001633">
    <property type="entry name" value="EAL_dom"/>
</dbReference>
<organism evidence="4 5">
    <name type="scientific">Kineosporia mesophila</name>
    <dbReference type="NCBI Taxonomy" id="566012"/>
    <lineage>
        <taxon>Bacteria</taxon>
        <taxon>Bacillati</taxon>
        <taxon>Actinomycetota</taxon>
        <taxon>Actinomycetes</taxon>
        <taxon>Kineosporiales</taxon>
        <taxon>Kineosporiaceae</taxon>
        <taxon>Kineosporia</taxon>
    </lineage>
</organism>
<feature type="transmembrane region" description="Helical" evidence="1">
    <location>
        <begin position="97"/>
        <end position="114"/>
    </location>
</feature>
<dbReference type="PROSITE" id="PS50887">
    <property type="entry name" value="GGDEF"/>
    <property type="match status" value="1"/>
</dbReference>
<dbReference type="CDD" id="cd01949">
    <property type="entry name" value="GGDEF"/>
    <property type="match status" value="1"/>
</dbReference>
<dbReference type="InterPro" id="IPR050706">
    <property type="entry name" value="Cyclic-di-GMP_PDE-like"/>
</dbReference>
<evidence type="ECO:0000313" key="5">
    <source>
        <dbReference type="Proteomes" id="UP001501074"/>
    </source>
</evidence>
<evidence type="ECO:0008006" key="6">
    <source>
        <dbReference type="Google" id="ProtNLM"/>
    </source>
</evidence>
<dbReference type="CDD" id="cd01948">
    <property type="entry name" value="EAL"/>
    <property type="match status" value="1"/>
</dbReference>
<feature type="transmembrane region" description="Helical" evidence="1">
    <location>
        <begin position="157"/>
        <end position="178"/>
    </location>
</feature>
<protein>
    <recommendedName>
        <fullName evidence="6">Diguanylate cyclase/phosphodiesterase</fullName>
    </recommendedName>
</protein>
<feature type="transmembrane region" description="Helical" evidence="1">
    <location>
        <begin position="29"/>
        <end position="50"/>
    </location>
</feature>
<sequence length="741" mass="80348">MNRLLLAATWLLVALHAIALGLHGGDEFSLLIDGFLGGGSQIVAAALAWSNLRRAGPRRPEIAVLSTGVSVFALSNVLYLVLYAHGVEYDFPGPPDFGFATFYPIAVLAVGLAARRELNSRSGPDVWLDSALGALGSGAVLAVLLDSVFVSASGNPLGASFALFYPICDLFLAALVVGVMTIQGRRLQPFWLYLLAGLAAFIVIDVMSAVSLLTNAYVPGGFTDALWSAGIALMATWTYARHRVAEEVEHRPALLLPGLATVAGLGVLVAAAVTKDQVSPLALTLAVLTQVAAGVRTLYAFRQLGRLADLRRQATTDDLTGLANRRAFYADAEARLRRRARGALFLLDLDRFKEVNDSLGHHVGDQLLVEISQRLSHLTRPVDLLARLGGDEFAMLVEGLDATEAESLAEKLRAEIARPCTLEDIALRTDASIGLVLAPEHGDTLSLLLRRADIAMYQAKQARRGHQIYSGDSDDTGPMRLRVLQELHTALDQGQLTMHYQPKLDLSTGEVHHVEALVRWAHPERGLLYPDFFLGLAEDAGMMRRLNQVVLTEALDQAVLWRQSDHPLTIAVNLSASSLVDAELPHEIASMLAVRGLPPEVLEIEVTEEFLMADRDRTRHILARLRDLGIRIAVDDFGTGYSSLAYLRELPVDDLKLDRSFVFPMAEDPRAAALVFSTIELAHSLGLTMIAEGVEDEISLKALTDNGCDQAQGYFISRPLAAPALDAWLAARSLEPQQSST</sequence>
<feature type="transmembrane region" description="Helical" evidence="1">
    <location>
        <begin position="254"/>
        <end position="274"/>
    </location>
</feature>
<feature type="domain" description="EAL" evidence="2">
    <location>
        <begin position="480"/>
        <end position="733"/>
    </location>
</feature>
<dbReference type="Pfam" id="PF00990">
    <property type="entry name" value="GGDEF"/>
    <property type="match status" value="1"/>
</dbReference>
<dbReference type="InterPro" id="IPR000160">
    <property type="entry name" value="GGDEF_dom"/>
</dbReference>
<dbReference type="PANTHER" id="PTHR33121">
    <property type="entry name" value="CYCLIC DI-GMP PHOSPHODIESTERASE PDEF"/>
    <property type="match status" value="1"/>
</dbReference>
<dbReference type="RefSeq" id="WP_231488747.1">
    <property type="nucleotide sequence ID" value="NZ_BAAAZO010000012.1"/>
</dbReference>
<dbReference type="SMART" id="SM00267">
    <property type="entry name" value="GGDEF"/>
    <property type="match status" value="1"/>
</dbReference>
<feature type="transmembrane region" description="Helical" evidence="1">
    <location>
        <begin position="225"/>
        <end position="242"/>
    </location>
</feature>
<evidence type="ECO:0000313" key="4">
    <source>
        <dbReference type="EMBL" id="GAA3635623.1"/>
    </source>
</evidence>
<evidence type="ECO:0000259" key="3">
    <source>
        <dbReference type="PROSITE" id="PS50887"/>
    </source>
</evidence>
<keyword evidence="1" id="KW-1133">Transmembrane helix</keyword>
<evidence type="ECO:0000256" key="1">
    <source>
        <dbReference type="SAM" id="Phobius"/>
    </source>
</evidence>
<dbReference type="Proteomes" id="UP001501074">
    <property type="component" value="Unassembled WGS sequence"/>
</dbReference>
<feature type="transmembrane region" description="Helical" evidence="1">
    <location>
        <begin position="190"/>
        <end position="213"/>
    </location>
</feature>
<dbReference type="InterPro" id="IPR035919">
    <property type="entry name" value="EAL_sf"/>
</dbReference>
<keyword evidence="5" id="KW-1185">Reference proteome</keyword>
<dbReference type="NCBIfam" id="TIGR00254">
    <property type="entry name" value="GGDEF"/>
    <property type="match status" value="1"/>
</dbReference>
<keyword evidence="1" id="KW-0812">Transmembrane</keyword>
<dbReference type="InterPro" id="IPR043128">
    <property type="entry name" value="Rev_trsase/Diguanyl_cyclase"/>
</dbReference>
<dbReference type="SMART" id="SM00052">
    <property type="entry name" value="EAL"/>
    <property type="match status" value="1"/>
</dbReference>
<evidence type="ECO:0000259" key="2">
    <source>
        <dbReference type="PROSITE" id="PS50883"/>
    </source>
</evidence>
<dbReference type="PANTHER" id="PTHR33121:SF70">
    <property type="entry name" value="SIGNALING PROTEIN YKOW"/>
    <property type="match status" value="1"/>
</dbReference>
<name>A0ABP7AMR8_9ACTN</name>
<keyword evidence="1" id="KW-0472">Membrane</keyword>
<dbReference type="SUPFAM" id="SSF141868">
    <property type="entry name" value="EAL domain-like"/>
    <property type="match status" value="1"/>
</dbReference>
<dbReference type="Pfam" id="PF00563">
    <property type="entry name" value="EAL"/>
    <property type="match status" value="1"/>
</dbReference>
<dbReference type="SUPFAM" id="SSF55073">
    <property type="entry name" value="Nucleotide cyclase"/>
    <property type="match status" value="1"/>
</dbReference>
<dbReference type="EMBL" id="BAAAZO010000012">
    <property type="protein sequence ID" value="GAA3635623.1"/>
    <property type="molecule type" value="Genomic_DNA"/>
</dbReference>
<dbReference type="PROSITE" id="PS50883">
    <property type="entry name" value="EAL"/>
    <property type="match status" value="1"/>
</dbReference>
<gene>
    <name evidence="4" type="ORF">GCM10022223_62560</name>
</gene>
<feature type="domain" description="GGDEF" evidence="3">
    <location>
        <begin position="340"/>
        <end position="473"/>
    </location>
</feature>
<accession>A0ABP7AMR8</accession>
<proteinExistence type="predicted"/>